<dbReference type="GO" id="GO:0005737">
    <property type="term" value="C:cytoplasm"/>
    <property type="evidence" value="ECO:0007669"/>
    <property type="project" value="TreeGrafter"/>
</dbReference>
<dbReference type="GO" id="GO:0006081">
    <property type="term" value="P:aldehyde metabolic process"/>
    <property type="evidence" value="ECO:0007669"/>
    <property type="project" value="InterPro"/>
</dbReference>
<reference evidence="8 9" key="1">
    <citation type="submission" date="2017-06" db="EMBL/GenBank/DDBJ databases">
        <title>Genome of Fusarium nygamai isolate CS10214.</title>
        <authorList>
            <person name="Gardiner D.M."/>
            <person name="Obanor F."/>
            <person name="Kazan K."/>
        </authorList>
    </citation>
    <scope>NUCLEOTIDE SEQUENCE [LARGE SCALE GENOMIC DNA]</scope>
    <source>
        <strain evidence="8 9">CS10214</strain>
    </source>
</reference>
<dbReference type="STRING" id="42673.A0A2K0W1P0"/>
<dbReference type="InterPro" id="IPR016163">
    <property type="entry name" value="Ald_DH_C"/>
</dbReference>
<evidence type="ECO:0000256" key="2">
    <source>
        <dbReference type="ARBA" id="ARBA00022746"/>
    </source>
</evidence>
<feature type="active site" evidence="5">
    <location>
        <position position="257"/>
    </location>
</feature>
<feature type="transmembrane region" description="Helical" evidence="6">
    <location>
        <begin position="490"/>
        <end position="508"/>
    </location>
</feature>
<protein>
    <recommendedName>
        <fullName evidence="4">Aldehyde dehydrogenase</fullName>
    </recommendedName>
</protein>
<dbReference type="EMBL" id="MTQA01000156">
    <property type="protein sequence ID" value="PNP76202.1"/>
    <property type="molecule type" value="Genomic_DNA"/>
</dbReference>
<evidence type="ECO:0000256" key="1">
    <source>
        <dbReference type="ARBA" id="ARBA00009986"/>
    </source>
</evidence>
<feature type="active site" evidence="5">
    <location>
        <position position="223"/>
    </location>
</feature>
<evidence type="ECO:0000313" key="8">
    <source>
        <dbReference type="EMBL" id="PNP76202.1"/>
    </source>
</evidence>
<comment type="caution">
    <text evidence="8">The sequence shown here is derived from an EMBL/GenBank/DDBJ whole genome shotgun (WGS) entry which is preliminary data.</text>
</comment>
<keyword evidence="6" id="KW-0472">Membrane</keyword>
<dbReference type="PIRSF" id="PIRSF036492">
    <property type="entry name" value="ALDH"/>
    <property type="match status" value="1"/>
</dbReference>
<dbReference type="InterPro" id="IPR016161">
    <property type="entry name" value="Ald_DH/histidinol_DH"/>
</dbReference>
<dbReference type="Pfam" id="PF00171">
    <property type="entry name" value="Aldedh"/>
    <property type="match status" value="1"/>
</dbReference>
<dbReference type="CDD" id="cd07135">
    <property type="entry name" value="ALDH_F14-YMR110C"/>
    <property type="match status" value="1"/>
</dbReference>
<organism evidence="8 9">
    <name type="scientific">Gibberella nygamai</name>
    <name type="common">Bean root rot disease fungus</name>
    <name type="synonym">Fusarium nygamai</name>
    <dbReference type="NCBI Taxonomy" id="42673"/>
    <lineage>
        <taxon>Eukaryota</taxon>
        <taxon>Fungi</taxon>
        <taxon>Dikarya</taxon>
        <taxon>Ascomycota</taxon>
        <taxon>Pezizomycotina</taxon>
        <taxon>Sordariomycetes</taxon>
        <taxon>Hypocreomycetidae</taxon>
        <taxon>Hypocreales</taxon>
        <taxon>Nectriaceae</taxon>
        <taxon>Fusarium</taxon>
        <taxon>Fusarium fujikuroi species complex</taxon>
    </lineage>
</organism>
<dbReference type="AlphaFoldDB" id="A0A2K0W1P0"/>
<keyword evidence="3 4" id="KW-0560">Oxidoreductase</keyword>
<dbReference type="GO" id="GO:0004029">
    <property type="term" value="F:aldehyde dehydrogenase (NAD+) activity"/>
    <property type="evidence" value="ECO:0007669"/>
    <property type="project" value="TreeGrafter"/>
</dbReference>
<dbReference type="SUPFAM" id="SSF53720">
    <property type="entry name" value="ALDH-like"/>
    <property type="match status" value="1"/>
</dbReference>
<evidence type="ECO:0000259" key="7">
    <source>
        <dbReference type="Pfam" id="PF00171"/>
    </source>
</evidence>
<dbReference type="OrthoDB" id="440325at2759"/>
<dbReference type="FunFam" id="3.40.605.10:FF:000004">
    <property type="entry name" value="Aldehyde dehydrogenase"/>
    <property type="match status" value="1"/>
</dbReference>
<evidence type="ECO:0000313" key="9">
    <source>
        <dbReference type="Proteomes" id="UP000236664"/>
    </source>
</evidence>
<sequence length="522" mass="57319">MNPTNLSVGYSSPVDVDDAHQTLHATFATGLTKKLTWRKWQLKQLWWLIDDNEDRIMAALKADLNRHPVESMAADIASLKKDILDHIKHLEEWTATTPVNAGFFEARLFKARLRKEPLGVALIIGAWNFPILLLLQPCIAAIAAGCCVMLKPSELSVDCEKLLVELVPKYLDPRAVRLVTGGASETGYILSKKYNHIFFTGSSKVARVIATAAAKHLTPVVLELGGQGPAIVTKSADVDFAARRIAAAKFTNAGQICLSVNHVIVEPDVVEEFLERLLHHFSKMLEGEGRSQMCRVVNDRNFGRLCDMLDSTSGSIVFGGENDPKTRFFQPTVVRNITAEDSLMSEELFGPILPVITASLDEAIQITNSLSTPLALYLFSRDKDVIETTLDRVLSGGVTVNNVFFHAAFGDAPFGGVGESGYGAYHGPHGIDCFSHKRTVVEPPKWIDRLMGFTYAPYRVQDIGKLAVKNNLGFRRGEGMGDQRVGKSNFGVLFAFGAVVVACGIYFGREMPFLVSLLDFTS</sequence>
<keyword evidence="6" id="KW-1133">Transmembrane helix</keyword>
<evidence type="ECO:0000256" key="3">
    <source>
        <dbReference type="ARBA" id="ARBA00023002"/>
    </source>
</evidence>
<evidence type="ECO:0000256" key="6">
    <source>
        <dbReference type="SAM" id="Phobius"/>
    </source>
</evidence>
<keyword evidence="6" id="KW-0812">Transmembrane</keyword>
<accession>A0A2K0W1P0</accession>
<proteinExistence type="inferred from homology"/>
<comment type="similarity">
    <text evidence="1 4">Belongs to the aldehyde dehydrogenase family.</text>
</comment>
<dbReference type="InterPro" id="IPR016162">
    <property type="entry name" value="Ald_DH_N"/>
</dbReference>
<feature type="transmembrane region" description="Helical" evidence="6">
    <location>
        <begin position="118"/>
        <end position="144"/>
    </location>
</feature>
<name>A0A2K0W1P0_GIBNY</name>
<evidence type="ECO:0000256" key="4">
    <source>
        <dbReference type="PIRNR" id="PIRNR036492"/>
    </source>
</evidence>
<dbReference type="InterPro" id="IPR015590">
    <property type="entry name" value="Aldehyde_DH_dom"/>
</dbReference>
<gene>
    <name evidence="8" type="ORF">FNYG_10491</name>
</gene>
<feature type="domain" description="Aldehyde dehydrogenase" evidence="7">
    <location>
        <begin position="11"/>
        <end position="440"/>
    </location>
</feature>
<keyword evidence="2" id="KW-0125">Carotenoid biosynthesis</keyword>
<dbReference type="Gene3D" id="3.40.605.10">
    <property type="entry name" value="Aldehyde Dehydrogenase, Chain A, domain 1"/>
    <property type="match status" value="1"/>
</dbReference>
<dbReference type="GO" id="GO:0016117">
    <property type="term" value="P:carotenoid biosynthetic process"/>
    <property type="evidence" value="ECO:0007669"/>
    <property type="project" value="UniProtKB-KW"/>
</dbReference>
<dbReference type="Proteomes" id="UP000236664">
    <property type="component" value="Unassembled WGS sequence"/>
</dbReference>
<dbReference type="Gene3D" id="3.40.309.10">
    <property type="entry name" value="Aldehyde Dehydrogenase, Chain A, domain 2"/>
    <property type="match status" value="1"/>
</dbReference>
<dbReference type="InterPro" id="IPR012394">
    <property type="entry name" value="Aldehyde_DH_NAD(P)"/>
</dbReference>
<dbReference type="PANTHER" id="PTHR43570:SF16">
    <property type="entry name" value="ALDEHYDE DEHYDROGENASE TYPE III, ISOFORM Q"/>
    <property type="match status" value="1"/>
</dbReference>
<keyword evidence="9" id="KW-1185">Reference proteome</keyword>
<dbReference type="PANTHER" id="PTHR43570">
    <property type="entry name" value="ALDEHYDE DEHYDROGENASE"/>
    <property type="match status" value="1"/>
</dbReference>
<evidence type="ECO:0000256" key="5">
    <source>
        <dbReference type="PIRSR" id="PIRSR036492-1"/>
    </source>
</evidence>